<feature type="non-terminal residue" evidence="1">
    <location>
        <position position="144"/>
    </location>
</feature>
<proteinExistence type="predicted"/>
<organism evidence="1">
    <name type="scientific">Arion vulgaris</name>
    <dbReference type="NCBI Taxonomy" id="1028688"/>
    <lineage>
        <taxon>Eukaryota</taxon>
        <taxon>Metazoa</taxon>
        <taxon>Spiralia</taxon>
        <taxon>Lophotrochozoa</taxon>
        <taxon>Mollusca</taxon>
        <taxon>Gastropoda</taxon>
        <taxon>Heterobranchia</taxon>
        <taxon>Euthyneura</taxon>
        <taxon>Panpulmonata</taxon>
        <taxon>Eupulmonata</taxon>
        <taxon>Stylommatophora</taxon>
        <taxon>Helicina</taxon>
        <taxon>Arionoidea</taxon>
        <taxon>Arionidae</taxon>
        <taxon>Arion</taxon>
    </lineage>
</organism>
<feature type="non-terminal residue" evidence="1">
    <location>
        <position position="1"/>
    </location>
</feature>
<dbReference type="AlphaFoldDB" id="A0A0B7BXX7"/>
<protein>
    <submittedName>
        <fullName evidence="1">Uncharacterized protein</fullName>
    </submittedName>
</protein>
<sequence length="144" mass="15985">ELGHQGKKKAENCLVSSLPTRVVTLSSNDRSENYSPCIYMGDNPSLLSSSNTSNYSRTSTKTPVQSFQASAFSKHDSIPENSTAILQRNLKLDSRTVFTDPGVKSKTVTRSNYQQKATKFEENSIGFRNENLTDTNTHIDKEST</sequence>
<accession>A0A0B7BXX7</accession>
<gene>
    <name evidence="1" type="primary">ORF215155</name>
</gene>
<evidence type="ECO:0000313" key="1">
    <source>
        <dbReference type="EMBL" id="CEK97236.1"/>
    </source>
</evidence>
<name>A0A0B7BXX7_9EUPU</name>
<dbReference type="EMBL" id="HACG01050371">
    <property type="protein sequence ID" value="CEK97236.1"/>
    <property type="molecule type" value="Transcribed_RNA"/>
</dbReference>
<reference evidence="1" key="1">
    <citation type="submission" date="2014-12" db="EMBL/GenBank/DDBJ databases">
        <title>Insight into the proteome of Arion vulgaris.</title>
        <authorList>
            <person name="Aradska J."/>
            <person name="Bulat T."/>
            <person name="Smidak R."/>
            <person name="Sarate P."/>
            <person name="Gangsoo J."/>
            <person name="Sialana F."/>
            <person name="Bilban M."/>
            <person name="Lubec G."/>
        </authorList>
    </citation>
    <scope>NUCLEOTIDE SEQUENCE</scope>
    <source>
        <tissue evidence="1">Skin</tissue>
    </source>
</reference>